<dbReference type="Proteomes" id="UP000035661">
    <property type="component" value="Chromosome"/>
</dbReference>
<organism evidence="2 3">
    <name type="scientific">Spiroplasma eriocheiris</name>
    <dbReference type="NCBI Taxonomy" id="315358"/>
    <lineage>
        <taxon>Bacteria</taxon>
        <taxon>Bacillati</taxon>
        <taxon>Mycoplasmatota</taxon>
        <taxon>Mollicutes</taxon>
        <taxon>Entomoplasmatales</taxon>
        <taxon>Spiroplasmataceae</taxon>
        <taxon>Spiroplasma</taxon>
    </lineage>
</organism>
<feature type="signal peptide" evidence="1">
    <location>
        <begin position="1"/>
        <end position="22"/>
    </location>
</feature>
<dbReference type="PATRIC" id="fig|743698.3.peg.709"/>
<accession>A0A0H3XMP3</accession>
<evidence type="ECO:0008006" key="4">
    <source>
        <dbReference type="Google" id="ProtNLM"/>
    </source>
</evidence>
<dbReference type="AlphaFoldDB" id="A0A0H3XMP3"/>
<reference evidence="3" key="2">
    <citation type="submission" date="2015-06" db="EMBL/GenBank/DDBJ databases">
        <title>Complete genome sequence of Spiroplasma eriocheiris TDA-040725-5 (DSM 21848).</title>
        <authorList>
            <person name="Lo W.-S."/>
            <person name="Kuo C.-H."/>
        </authorList>
    </citation>
    <scope>NUCLEOTIDE SEQUENCE [LARGE SCALE GENOMIC DNA]</scope>
    <source>
        <strain evidence="3">TDA-040725-5</strain>
    </source>
</reference>
<evidence type="ECO:0000256" key="1">
    <source>
        <dbReference type="SAM" id="SignalP"/>
    </source>
</evidence>
<dbReference type="RefSeq" id="WP_047791496.1">
    <property type="nucleotide sequence ID" value="NZ_CP011856.1"/>
</dbReference>
<dbReference type="EMBL" id="CP011856">
    <property type="protein sequence ID" value="AKM54272.1"/>
    <property type="molecule type" value="Genomic_DNA"/>
</dbReference>
<gene>
    <name evidence="2" type="ORF">SERIO_v1c07080</name>
</gene>
<dbReference type="PROSITE" id="PS51257">
    <property type="entry name" value="PROKAR_LIPOPROTEIN"/>
    <property type="match status" value="1"/>
</dbReference>
<sequence length="279" mass="30999">MKKLIAILGAGGLMLASTSSIIACNDKPPVNKENNNDLLNSFKSSYNANNTGIDLSNYGIEQSADYFNFTFSKLQTNLLKNIIIPNKAATVTKVDGPQILQQTSPAANSKIAIIEGINQSKLHVDDGILQIKINLQLYQALAQKDGTIAYQRQSETMIITINLKAKFNIALINTIPAISKDEFHVQNYQQVTKKELDLSFADKILAVVRQYVPRAIYDDINNNVGDFKWTWYLENHQELEKPLDLTTSPVLFIKILSEPASDLLTGATNFIKIVLPSVK</sequence>
<reference evidence="2 3" key="1">
    <citation type="journal article" date="2015" name="Genome Biol. Evol.">
        <title>Found and Lost: The Fates of Horizontally Acquired Genes in Arthropod-Symbiotic Spiroplasma.</title>
        <authorList>
            <person name="Lo W.S."/>
            <person name="Gasparich G.E."/>
            <person name="Kuo C.H."/>
        </authorList>
    </citation>
    <scope>NUCLEOTIDE SEQUENCE [LARGE SCALE GENOMIC DNA]</scope>
    <source>
        <strain evidence="3">TDA-040725-5</strain>
    </source>
</reference>
<feature type="chain" id="PRO_5009053241" description="Spiralin" evidence="1">
    <location>
        <begin position="23"/>
        <end position="279"/>
    </location>
</feature>
<keyword evidence="1" id="KW-0732">Signal</keyword>
<evidence type="ECO:0000313" key="2">
    <source>
        <dbReference type="EMBL" id="AKM54272.1"/>
    </source>
</evidence>
<protein>
    <recommendedName>
        <fullName evidence="4">Spiralin</fullName>
    </recommendedName>
</protein>
<keyword evidence="3" id="KW-1185">Reference proteome</keyword>
<evidence type="ECO:0000313" key="3">
    <source>
        <dbReference type="Proteomes" id="UP000035661"/>
    </source>
</evidence>
<dbReference type="KEGG" id="seri:SERIO_v1c07080"/>
<proteinExistence type="predicted"/>
<name>A0A0H3XMP3_9MOLU</name>